<dbReference type="Gene3D" id="3.40.50.300">
    <property type="entry name" value="P-loop containing nucleotide triphosphate hydrolases"/>
    <property type="match status" value="1"/>
</dbReference>
<dbReference type="AlphaFoldDB" id="A0A286UXP0"/>
<keyword evidence="2" id="KW-0547">Nucleotide-binding</keyword>
<accession>A0A286UXP0</accession>
<keyword evidence="3" id="KW-0067">ATP-binding</keyword>
<dbReference type="PANTHER" id="PTHR11669:SF20">
    <property type="entry name" value="REPLICATION FACTOR C SUBUNIT 4"/>
    <property type="match status" value="1"/>
</dbReference>
<keyword evidence="4" id="KW-0378">Hydrolase</keyword>
<proteinExistence type="predicted"/>
<evidence type="ECO:0000256" key="2">
    <source>
        <dbReference type="ARBA" id="ARBA00022741"/>
    </source>
</evidence>
<sequence length="91" mass="10126">MFLKPQTTSKQASKTQADPLLQPWVEKYRPKTIDDVSSQEHIVAVLQKTLTSTNLPHMLFYGPQGRGKHLQFSHSLANSSVQTTSATESSN</sequence>
<dbReference type="GO" id="GO:0005524">
    <property type="term" value="F:ATP binding"/>
    <property type="evidence" value="ECO:0007669"/>
    <property type="project" value="UniProtKB-KW"/>
</dbReference>
<dbReference type="SUPFAM" id="SSF52540">
    <property type="entry name" value="P-loop containing nucleoside triphosphate hydrolases"/>
    <property type="match status" value="1"/>
</dbReference>
<dbReference type="PANTHER" id="PTHR11669">
    <property type="entry name" value="REPLICATION FACTOR C / DNA POLYMERASE III GAMMA-TAU SUBUNIT"/>
    <property type="match status" value="1"/>
</dbReference>
<dbReference type="InterPro" id="IPR027417">
    <property type="entry name" value="P-loop_NTPase"/>
</dbReference>
<evidence type="ECO:0000313" key="5">
    <source>
        <dbReference type="Proteomes" id="UP000217199"/>
    </source>
</evidence>
<protein>
    <submittedName>
        <fullName evidence="4">P-loop containing nucleoside triphosphate hydrolase</fullName>
    </submittedName>
</protein>
<dbReference type="GO" id="GO:0016787">
    <property type="term" value="F:hydrolase activity"/>
    <property type="evidence" value="ECO:0007669"/>
    <property type="project" value="UniProtKB-KW"/>
</dbReference>
<dbReference type="EMBL" id="NBII01000001">
    <property type="protein sequence ID" value="PAV24312.1"/>
    <property type="molecule type" value="Genomic_DNA"/>
</dbReference>
<dbReference type="GO" id="GO:0005634">
    <property type="term" value="C:nucleus"/>
    <property type="evidence" value="ECO:0007669"/>
    <property type="project" value="TreeGrafter"/>
</dbReference>
<dbReference type="GO" id="GO:0005663">
    <property type="term" value="C:DNA replication factor C complex"/>
    <property type="evidence" value="ECO:0007669"/>
    <property type="project" value="TreeGrafter"/>
</dbReference>
<keyword evidence="1" id="KW-0235">DNA replication</keyword>
<dbReference type="STRING" id="2282107.A0A286UXP0"/>
<name>A0A286UXP0_9AGAM</name>
<dbReference type="GO" id="GO:0006261">
    <property type="term" value="P:DNA-templated DNA replication"/>
    <property type="evidence" value="ECO:0007669"/>
    <property type="project" value="TreeGrafter"/>
</dbReference>
<dbReference type="GO" id="GO:0003689">
    <property type="term" value="F:DNA clamp loader activity"/>
    <property type="evidence" value="ECO:0007669"/>
    <property type="project" value="TreeGrafter"/>
</dbReference>
<evidence type="ECO:0000256" key="1">
    <source>
        <dbReference type="ARBA" id="ARBA00022705"/>
    </source>
</evidence>
<dbReference type="OrthoDB" id="4199794at2759"/>
<dbReference type="Proteomes" id="UP000217199">
    <property type="component" value="Unassembled WGS sequence"/>
</dbReference>
<reference evidence="4 5" key="1">
    <citation type="journal article" date="2017" name="Mol. Ecol.">
        <title>Comparative and population genomic landscape of Phellinus noxius: A hypervariable fungus causing root rot in trees.</title>
        <authorList>
            <person name="Chung C.L."/>
            <person name="Lee T.J."/>
            <person name="Akiba M."/>
            <person name="Lee H.H."/>
            <person name="Kuo T.H."/>
            <person name="Liu D."/>
            <person name="Ke H.M."/>
            <person name="Yokoi T."/>
            <person name="Roa M.B."/>
            <person name="Lu M.J."/>
            <person name="Chang Y.Y."/>
            <person name="Ann P.J."/>
            <person name="Tsai J.N."/>
            <person name="Chen C.Y."/>
            <person name="Tzean S.S."/>
            <person name="Ota Y."/>
            <person name="Hattori T."/>
            <person name="Sahashi N."/>
            <person name="Liou R.F."/>
            <person name="Kikuchi T."/>
            <person name="Tsai I.J."/>
        </authorList>
    </citation>
    <scope>NUCLEOTIDE SEQUENCE [LARGE SCALE GENOMIC DNA]</scope>
    <source>
        <strain evidence="4 5">FFPRI411160</strain>
    </source>
</reference>
<keyword evidence="5" id="KW-1185">Reference proteome</keyword>
<dbReference type="GO" id="GO:0006281">
    <property type="term" value="P:DNA repair"/>
    <property type="evidence" value="ECO:0007669"/>
    <property type="project" value="TreeGrafter"/>
</dbReference>
<gene>
    <name evidence="4" type="ORF">PNOK_0138000</name>
</gene>
<evidence type="ECO:0000256" key="3">
    <source>
        <dbReference type="ARBA" id="ARBA00022840"/>
    </source>
</evidence>
<evidence type="ECO:0000313" key="4">
    <source>
        <dbReference type="EMBL" id="PAV24312.1"/>
    </source>
</evidence>
<dbReference type="InParanoid" id="A0A286UXP0"/>
<organism evidence="4 5">
    <name type="scientific">Pyrrhoderma noxium</name>
    <dbReference type="NCBI Taxonomy" id="2282107"/>
    <lineage>
        <taxon>Eukaryota</taxon>
        <taxon>Fungi</taxon>
        <taxon>Dikarya</taxon>
        <taxon>Basidiomycota</taxon>
        <taxon>Agaricomycotina</taxon>
        <taxon>Agaricomycetes</taxon>
        <taxon>Hymenochaetales</taxon>
        <taxon>Hymenochaetaceae</taxon>
        <taxon>Pyrrhoderma</taxon>
    </lineage>
</organism>
<dbReference type="InterPro" id="IPR050238">
    <property type="entry name" value="DNA_Rep/Repair_Clamp_Loader"/>
</dbReference>
<comment type="caution">
    <text evidence="4">The sequence shown here is derived from an EMBL/GenBank/DDBJ whole genome shotgun (WGS) entry which is preliminary data.</text>
</comment>